<dbReference type="InterPro" id="IPR000668">
    <property type="entry name" value="Peptidase_C1A_C"/>
</dbReference>
<dbReference type="InterPro" id="IPR038765">
    <property type="entry name" value="Papain-like_cys_pep_sf"/>
</dbReference>
<evidence type="ECO:0000313" key="11">
    <source>
        <dbReference type="Proteomes" id="UP000821837"/>
    </source>
</evidence>
<evidence type="ECO:0000259" key="9">
    <source>
        <dbReference type="SMART" id="SM00645"/>
    </source>
</evidence>
<organism evidence="10 11">
    <name type="scientific">Rhipicephalus sanguineus</name>
    <name type="common">Brown dog tick</name>
    <name type="synonym">Ixodes sanguineus</name>
    <dbReference type="NCBI Taxonomy" id="34632"/>
    <lineage>
        <taxon>Eukaryota</taxon>
        <taxon>Metazoa</taxon>
        <taxon>Ecdysozoa</taxon>
        <taxon>Arthropoda</taxon>
        <taxon>Chelicerata</taxon>
        <taxon>Arachnida</taxon>
        <taxon>Acari</taxon>
        <taxon>Parasitiformes</taxon>
        <taxon>Ixodida</taxon>
        <taxon>Ixodoidea</taxon>
        <taxon>Ixodidae</taxon>
        <taxon>Rhipicephalinae</taxon>
        <taxon>Rhipicephalus</taxon>
        <taxon>Rhipicephalus</taxon>
    </lineage>
</organism>
<evidence type="ECO:0000256" key="1">
    <source>
        <dbReference type="ARBA" id="ARBA00008455"/>
    </source>
</evidence>
<feature type="region of interest" description="Disordered" evidence="8">
    <location>
        <begin position="1"/>
        <end position="23"/>
    </location>
</feature>
<feature type="compositionally biased region" description="Basic and acidic residues" evidence="8">
    <location>
        <begin position="10"/>
        <end position="23"/>
    </location>
</feature>
<dbReference type="AlphaFoldDB" id="A0A9D4SSM1"/>
<dbReference type="InterPro" id="IPR000169">
    <property type="entry name" value="Pept_cys_AS"/>
</dbReference>
<dbReference type="PANTHER" id="PTHR12411">
    <property type="entry name" value="CYSTEINE PROTEASE FAMILY C1-RELATED"/>
    <property type="match status" value="1"/>
</dbReference>
<accession>A0A9D4SSM1</accession>
<dbReference type="InterPro" id="IPR025660">
    <property type="entry name" value="Pept_his_AS"/>
</dbReference>
<evidence type="ECO:0000256" key="7">
    <source>
        <dbReference type="ARBA" id="ARBA00023157"/>
    </source>
</evidence>
<evidence type="ECO:0000313" key="10">
    <source>
        <dbReference type="EMBL" id="KAH7947656.1"/>
    </source>
</evidence>
<keyword evidence="4" id="KW-0378">Hydrolase</keyword>
<gene>
    <name evidence="10" type="ORF">HPB52_014920</name>
</gene>
<name>A0A9D4SSM1_RHISA</name>
<evidence type="ECO:0000256" key="2">
    <source>
        <dbReference type="ARBA" id="ARBA00022670"/>
    </source>
</evidence>
<dbReference type="InterPro" id="IPR039417">
    <property type="entry name" value="Peptidase_C1A_papain-like"/>
</dbReference>
<keyword evidence="3" id="KW-0732">Signal</keyword>
<dbReference type="GO" id="GO:0005768">
    <property type="term" value="C:endosome"/>
    <property type="evidence" value="ECO:0007669"/>
    <property type="project" value="UniProtKB-ARBA"/>
</dbReference>
<reference evidence="10" key="2">
    <citation type="submission" date="2021-09" db="EMBL/GenBank/DDBJ databases">
        <authorList>
            <person name="Jia N."/>
            <person name="Wang J."/>
            <person name="Shi W."/>
            <person name="Du L."/>
            <person name="Sun Y."/>
            <person name="Zhan W."/>
            <person name="Jiang J."/>
            <person name="Wang Q."/>
            <person name="Zhang B."/>
            <person name="Ji P."/>
            <person name="Sakyi L.B."/>
            <person name="Cui X."/>
            <person name="Yuan T."/>
            <person name="Jiang B."/>
            <person name="Yang W."/>
            <person name="Lam T.T.-Y."/>
            <person name="Chang Q."/>
            <person name="Ding S."/>
            <person name="Wang X."/>
            <person name="Zhu J."/>
            <person name="Ruan X."/>
            <person name="Zhao L."/>
            <person name="Wei J."/>
            <person name="Que T."/>
            <person name="Du C."/>
            <person name="Cheng J."/>
            <person name="Dai P."/>
            <person name="Han X."/>
            <person name="Huang E."/>
            <person name="Gao Y."/>
            <person name="Liu J."/>
            <person name="Shao H."/>
            <person name="Ye R."/>
            <person name="Li L."/>
            <person name="Wei W."/>
            <person name="Wang X."/>
            <person name="Wang C."/>
            <person name="Huo Q."/>
            <person name="Li W."/>
            <person name="Guo W."/>
            <person name="Chen H."/>
            <person name="Chen S."/>
            <person name="Zhou L."/>
            <person name="Zhou L."/>
            <person name="Ni X."/>
            <person name="Tian J."/>
            <person name="Zhou Y."/>
            <person name="Sheng Y."/>
            <person name="Liu T."/>
            <person name="Pan Y."/>
            <person name="Xia L."/>
            <person name="Li J."/>
            <person name="Zhao F."/>
            <person name="Cao W."/>
        </authorList>
    </citation>
    <scope>NUCLEOTIDE SEQUENCE</scope>
    <source>
        <strain evidence="10">Rsan-2018</strain>
        <tissue evidence="10">Larvae</tissue>
    </source>
</reference>
<evidence type="ECO:0000256" key="3">
    <source>
        <dbReference type="ARBA" id="ARBA00022729"/>
    </source>
</evidence>
<dbReference type="InterPro" id="IPR013128">
    <property type="entry name" value="Peptidase_C1A"/>
</dbReference>
<reference evidence="10" key="1">
    <citation type="journal article" date="2020" name="Cell">
        <title>Large-Scale Comparative Analyses of Tick Genomes Elucidate Their Genetic Diversity and Vector Capacities.</title>
        <authorList>
            <consortium name="Tick Genome and Microbiome Consortium (TIGMIC)"/>
            <person name="Jia N."/>
            <person name="Wang J."/>
            <person name="Shi W."/>
            <person name="Du L."/>
            <person name="Sun Y."/>
            <person name="Zhan W."/>
            <person name="Jiang J.F."/>
            <person name="Wang Q."/>
            <person name="Zhang B."/>
            <person name="Ji P."/>
            <person name="Bell-Sakyi L."/>
            <person name="Cui X.M."/>
            <person name="Yuan T.T."/>
            <person name="Jiang B.G."/>
            <person name="Yang W.F."/>
            <person name="Lam T.T."/>
            <person name="Chang Q.C."/>
            <person name="Ding S.J."/>
            <person name="Wang X.J."/>
            <person name="Zhu J.G."/>
            <person name="Ruan X.D."/>
            <person name="Zhao L."/>
            <person name="Wei J.T."/>
            <person name="Ye R.Z."/>
            <person name="Que T.C."/>
            <person name="Du C.H."/>
            <person name="Zhou Y.H."/>
            <person name="Cheng J.X."/>
            <person name="Dai P.F."/>
            <person name="Guo W.B."/>
            <person name="Han X.H."/>
            <person name="Huang E.J."/>
            <person name="Li L.F."/>
            <person name="Wei W."/>
            <person name="Gao Y.C."/>
            <person name="Liu J.Z."/>
            <person name="Shao H.Z."/>
            <person name="Wang X."/>
            <person name="Wang C.C."/>
            <person name="Yang T.C."/>
            <person name="Huo Q.B."/>
            <person name="Li W."/>
            <person name="Chen H.Y."/>
            <person name="Chen S.E."/>
            <person name="Zhou L.G."/>
            <person name="Ni X.B."/>
            <person name="Tian J.H."/>
            <person name="Sheng Y."/>
            <person name="Liu T."/>
            <person name="Pan Y.S."/>
            <person name="Xia L.Y."/>
            <person name="Li J."/>
            <person name="Zhao F."/>
            <person name="Cao W.C."/>
        </authorList>
    </citation>
    <scope>NUCLEOTIDE SEQUENCE</scope>
    <source>
        <strain evidence="10">Rsan-2018</strain>
    </source>
</reference>
<evidence type="ECO:0000256" key="4">
    <source>
        <dbReference type="ARBA" id="ARBA00022801"/>
    </source>
</evidence>
<dbReference type="Proteomes" id="UP000821837">
    <property type="component" value="Chromosome 6"/>
</dbReference>
<dbReference type="PRINTS" id="PR00705">
    <property type="entry name" value="PAPAIN"/>
</dbReference>
<dbReference type="VEuPathDB" id="VectorBase:RSAN_038912"/>
<dbReference type="PROSITE" id="PS00639">
    <property type="entry name" value="THIOL_PROTEASE_HIS"/>
    <property type="match status" value="1"/>
</dbReference>
<dbReference type="InterPro" id="IPR025661">
    <property type="entry name" value="Pept_asp_AS"/>
</dbReference>
<feature type="domain" description="Peptidase C1A papain C-terminal" evidence="9">
    <location>
        <begin position="56"/>
        <end position="271"/>
    </location>
</feature>
<comment type="similarity">
    <text evidence="1">Belongs to the peptidase C1 family.</text>
</comment>
<dbReference type="EMBL" id="JABSTV010001252">
    <property type="protein sequence ID" value="KAH7947656.1"/>
    <property type="molecule type" value="Genomic_DNA"/>
</dbReference>
<proteinExistence type="inferred from homology"/>
<protein>
    <recommendedName>
        <fullName evidence="9">Peptidase C1A papain C-terminal domain-containing protein</fullName>
    </recommendedName>
</protein>
<keyword evidence="7" id="KW-1015">Disulfide bond</keyword>
<sequence length="272" mass="30092">MNPRSPTKSCLHDGEEGGGLHHEFVSTRNGFKRNYRDSPREGSFFIEPEGFEDLHLPKTVDWRKKGAVTPVKNQGQCGSCWAFSTTGSLEGQHFRKTRKLVSLSEQNLVDCSRSFGNNGCEGGLMDNAFKYIKSNKGIDTEWSYPYNATDGVCHFNRSDVGATDTGFVDIPEGDENKLKKAVATVGPVSVAIDASHESFQFYSEGVYDEPECSSEQLDHGVLVVGYGTKDGQDYWLVKNSWGTSWGDEGYIYMTRNKDNQCGIASSASYPLV</sequence>
<dbReference type="Gene3D" id="3.90.70.10">
    <property type="entry name" value="Cysteine proteinases"/>
    <property type="match status" value="1"/>
</dbReference>
<evidence type="ECO:0000256" key="8">
    <source>
        <dbReference type="SAM" id="MobiDB-lite"/>
    </source>
</evidence>
<keyword evidence="5" id="KW-0788">Thiol protease</keyword>
<dbReference type="PROSITE" id="PS00139">
    <property type="entry name" value="THIOL_PROTEASE_CYS"/>
    <property type="match status" value="1"/>
</dbReference>
<dbReference type="GO" id="GO:0008234">
    <property type="term" value="F:cysteine-type peptidase activity"/>
    <property type="evidence" value="ECO:0007669"/>
    <property type="project" value="UniProtKB-KW"/>
</dbReference>
<dbReference type="SUPFAM" id="SSF54001">
    <property type="entry name" value="Cysteine proteinases"/>
    <property type="match status" value="1"/>
</dbReference>
<dbReference type="GO" id="GO:0006508">
    <property type="term" value="P:proteolysis"/>
    <property type="evidence" value="ECO:0007669"/>
    <property type="project" value="UniProtKB-KW"/>
</dbReference>
<keyword evidence="11" id="KW-1185">Reference proteome</keyword>
<evidence type="ECO:0000256" key="5">
    <source>
        <dbReference type="ARBA" id="ARBA00022807"/>
    </source>
</evidence>
<keyword evidence="6" id="KW-0865">Zymogen</keyword>
<dbReference type="Pfam" id="PF00112">
    <property type="entry name" value="Peptidase_C1"/>
    <property type="match status" value="1"/>
</dbReference>
<evidence type="ECO:0000256" key="6">
    <source>
        <dbReference type="ARBA" id="ARBA00023145"/>
    </source>
</evidence>
<dbReference type="SMART" id="SM00645">
    <property type="entry name" value="Pept_C1"/>
    <property type="match status" value="1"/>
</dbReference>
<dbReference type="FunFam" id="2.40.50.170:FF:000001">
    <property type="entry name" value="Cathepsin L1"/>
    <property type="match status" value="1"/>
</dbReference>
<dbReference type="CDD" id="cd02248">
    <property type="entry name" value="Peptidase_C1A"/>
    <property type="match status" value="1"/>
</dbReference>
<dbReference type="GO" id="GO:0005767">
    <property type="term" value="C:secondary lysosome"/>
    <property type="evidence" value="ECO:0007669"/>
    <property type="project" value="UniProtKB-ARBA"/>
</dbReference>
<comment type="caution">
    <text evidence="10">The sequence shown here is derived from an EMBL/GenBank/DDBJ whole genome shotgun (WGS) entry which is preliminary data.</text>
</comment>
<keyword evidence="2" id="KW-0645">Protease</keyword>
<dbReference type="PROSITE" id="PS00640">
    <property type="entry name" value="THIOL_PROTEASE_ASN"/>
    <property type="match status" value="1"/>
</dbReference>
<dbReference type="FunFam" id="3.90.70.10:FF:000006">
    <property type="entry name" value="Cathepsin S"/>
    <property type="match status" value="1"/>
</dbReference>